<keyword evidence="1" id="KW-0433">Leucine-rich repeat</keyword>
<reference evidence="4" key="1">
    <citation type="submission" date="2017-11" db="EMBL/GenBank/DDBJ databases">
        <authorList>
            <person name="Duchaud E."/>
        </authorList>
    </citation>
    <scope>NUCLEOTIDE SEQUENCE [LARGE SCALE GENOMIC DNA]</scope>
    <source>
        <strain evidence="4">Tenacibaculum sp. TNO020</strain>
    </source>
</reference>
<name>A0A2H1YKP2_9FLAO</name>
<dbReference type="PANTHER" id="PTHR47566">
    <property type="match status" value="1"/>
</dbReference>
<evidence type="ECO:0000256" key="1">
    <source>
        <dbReference type="ARBA" id="ARBA00022614"/>
    </source>
</evidence>
<evidence type="ECO:0008006" key="5">
    <source>
        <dbReference type="Google" id="ProtNLM"/>
    </source>
</evidence>
<organism evidence="3 4">
    <name type="scientific">Tenacibaculum piscium</name>
    <dbReference type="NCBI Taxonomy" id="1458515"/>
    <lineage>
        <taxon>Bacteria</taxon>
        <taxon>Pseudomonadati</taxon>
        <taxon>Bacteroidota</taxon>
        <taxon>Flavobacteriia</taxon>
        <taxon>Flavobacteriales</taxon>
        <taxon>Flavobacteriaceae</taxon>
        <taxon>Tenacibaculum</taxon>
    </lineage>
</organism>
<dbReference type="Proteomes" id="UP000234211">
    <property type="component" value="Unassembled WGS sequence"/>
</dbReference>
<dbReference type="PANTHER" id="PTHR47566:SF1">
    <property type="entry name" value="PROTEIN NUD1"/>
    <property type="match status" value="1"/>
</dbReference>
<keyword evidence="4" id="KW-1185">Reference proteome</keyword>
<proteinExistence type="predicted"/>
<dbReference type="GO" id="GO:0035591">
    <property type="term" value="F:signaling adaptor activity"/>
    <property type="evidence" value="ECO:0007669"/>
    <property type="project" value="TreeGrafter"/>
</dbReference>
<dbReference type="EMBL" id="OENF01000039">
    <property type="protein sequence ID" value="SOS75417.1"/>
    <property type="molecule type" value="Genomic_DNA"/>
</dbReference>
<protein>
    <recommendedName>
        <fullName evidence="5">Internalin</fullName>
    </recommendedName>
</protein>
<accession>A0A2H1YKP2</accession>
<evidence type="ECO:0000313" key="4">
    <source>
        <dbReference type="Proteomes" id="UP000234211"/>
    </source>
</evidence>
<sequence length="310" mass="34969">MNIRFSSFLLFIVFFNVAINAQETILIPDIGLEECLIDLDIDSNGLNGNILVSDAKYVINLNINNPITNKLLPNVHSKIKDLTGLESFPNLKRLDCFNNNLTKLDLSKSTSITFLNCNDNKITKLDLSKNTKLAYVSCDNNQLNTLLLGDNPNLESLYSSFNTLTYLDVSGCSKLESLDTSGNDINMIRVNNTQLNTPPQGWYKDEKTIYSTTKTATKPTIKSVTEPVTKLTNSTVIIAKADKKTAPIIKNNTEKTIEMKQQIVAEFEAEVLNELHLNKIKNKVLKKYSITSEELSEWLKKYNKRIDYSK</sequence>
<evidence type="ECO:0000256" key="2">
    <source>
        <dbReference type="ARBA" id="ARBA00022737"/>
    </source>
</evidence>
<keyword evidence="2" id="KW-0677">Repeat</keyword>
<dbReference type="Gene3D" id="3.80.10.10">
    <property type="entry name" value="Ribonuclease Inhibitor"/>
    <property type="match status" value="1"/>
</dbReference>
<dbReference type="AlphaFoldDB" id="A0A2H1YKP2"/>
<dbReference type="InterPro" id="IPR052574">
    <property type="entry name" value="CDIRP"/>
</dbReference>
<dbReference type="InterPro" id="IPR032675">
    <property type="entry name" value="LRR_dom_sf"/>
</dbReference>
<dbReference type="OrthoDB" id="8901262at2"/>
<evidence type="ECO:0000313" key="3">
    <source>
        <dbReference type="EMBL" id="SOS75417.1"/>
    </source>
</evidence>
<dbReference type="SUPFAM" id="SSF52058">
    <property type="entry name" value="L domain-like"/>
    <property type="match status" value="1"/>
</dbReference>
<gene>
    <name evidence="3" type="ORF">TNO020_440195</name>
</gene>
<dbReference type="RefSeq" id="WP_101918044.1">
    <property type="nucleotide sequence ID" value="NZ_OENF01000039.1"/>
</dbReference>